<reference evidence="1 2" key="1">
    <citation type="journal article" date="2019" name="Sci. Rep.">
        <title>Comparative genomics of chytrid fungi reveal insights into the obligate biotrophic and pathogenic lifestyle of Synchytrium endobioticum.</title>
        <authorList>
            <person name="van de Vossenberg B.T.L.H."/>
            <person name="Warris S."/>
            <person name="Nguyen H.D.T."/>
            <person name="van Gent-Pelzer M.P.E."/>
            <person name="Joly D.L."/>
            <person name="van de Geest H.C."/>
            <person name="Bonants P.J.M."/>
            <person name="Smith D.S."/>
            <person name="Levesque C.A."/>
            <person name="van der Lee T.A.J."/>
        </authorList>
    </citation>
    <scope>NUCLEOTIDE SEQUENCE [LARGE SCALE GENOMIC DNA]</scope>
    <source>
        <strain evidence="1 2">LEV6574</strain>
    </source>
</reference>
<gene>
    <name evidence="1" type="ORF">SeLEV6574_g08422</name>
</gene>
<dbReference type="Proteomes" id="UP000320475">
    <property type="component" value="Unassembled WGS sequence"/>
</dbReference>
<name>A0A507BTW3_9FUNG</name>
<dbReference type="EMBL" id="QEAM01000929">
    <property type="protein sequence ID" value="TPX32960.1"/>
    <property type="molecule type" value="Genomic_DNA"/>
</dbReference>
<dbReference type="AlphaFoldDB" id="A0A507BTW3"/>
<proteinExistence type="predicted"/>
<evidence type="ECO:0000313" key="2">
    <source>
        <dbReference type="Proteomes" id="UP000320475"/>
    </source>
</evidence>
<evidence type="ECO:0000313" key="1">
    <source>
        <dbReference type="EMBL" id="TPX32960.1"/>
    </source>
</evidence>
<comment type="caution">
    <text evidence="1">The sequence shown here is derived from an EMBL/GenBank/DDBJ whole genome shotgun (WGS) entry which is preliminary data.</text>
</comment>
<organism evidence="1 2">
    <name type="scientific">Synchytrium endobioticum</name>
    <dbReference type="NCBI Taxonomy" id="286115"/>
    <lineage>
        <taxon>Eukaryota</taxon>
        <taxon>Fungi</taxon>
        <taxon>Fungi incertae sedis</taxon>
        <taxon>Chytridiomycota</taxon>
        <taxon>Chytridiomycota incertae sedis</taxon>
        <taxon>Chytridiomycetes</taxon>
        <taxon>Synchytriales</taxon>
        <taxon>Synchytriaceae</taxon>
        <taxon>Synchytrium</taxon>
    </lineage>
</organism>
<accession>A0A507BTW3</accession>
<sequence>MQYDLDGHRSLEASPDEQKATIGFMAYVAITGHLDFTFDIDCPSLASPASGPSQAQNPLRRQIQHFILHPLHLFSRNSHVERLATTPENITNGTTTVSCIMGAASQSSGPAPVRRAFNATIRDVSSSSSHQTPRHRVYDDCYCIYLGYDVANEMTPSVDFAYRLAQGKISPVSRYKSWLMKSSQAPLLSFCQVAGRYAVRSVFENAAVPSTGAFEELQEQLER</sequence>
<protein>
    <submittedName>
        <fullName evidence="1">Uncharacterized protein</fullName>
    </submittedName>
</protein>